<gene>
    <name evidence="1" type="ORF">MEDL_11621</name>
</gene>
<comment type="caution">
    <text evidence="1">The sequence shown here is derived from an EMBL/GenBank/DDBJ whole genome shotgun (WGS) entry which is preliminary data.</text>
</comment>
<keyword evidence="2" id="KW-1185">Reference proteome</keyword>
<evidence type="ECO:0000313" key="1">
    <source>
        <dbReference type="EMBL" id="CAG2196744.1"/>
    </source>
</evidence>
<sequence length="288" mass="33900">MKCHPKRHMCVTVVTGTRSKCGHEFERQCHNVFYEVISDCNVLIKEKRSSCDHVIQRYCFDTKFEKLTKCNVTVTMNRTSCGHEYQRQCHDQLYENTHKCNEIVTEQWLSCKHEYERYCYDSNYVQSHTCEIVIPDKRDDCGHEYVRKCSDTNYQTENKCSVYVEKDFLYCDHKIMLPCHQDVTLVKCKANVTTVFECKHSKTHECHRSNSIKCTDKCNEICKNGHQCLKSCHFPFSCDCKELIETILERCQHQQSIPCSADPKVYPCKAMVKKVLFHAAILRKWNAI</sequence>
<dbReference type="AlphaFoldDB" id="A0A8S3QP12"/>
<proteinExistence type="predicted"/>
<dbReference type="OrthoDB" id="2423195at2759"/>
<dbReference type="Proteomes" id="UP000683360">
    <property type="component" value="Unassembled WGS sequence"/>
</dbReference>
<dbReference type="EMBL" id="CAJPWZ010000569">
    <property type="protein sequence ID" value="CAG2196744.1"/>
    <property type="molecule type" value="Genomic_DNA"/>
</dbReference>
<protein>
    <submittedName>
        <fullName evidence="1">Uncharacterized protein</fullName>
    </submittedName>
</protein>
<organism evidence="1 2">
    <name type="scientific">Mytilus edulis</name>
    <name type="common">Blue mussel</name>
    <dbReference type="NCBI Taxonomy" id="6550"/>
    <lineage>
        <taxon>Eukaryota</taxon>
        <taxon>Metazoa</taxon>
        <taxon>Spiralia</taxon>
        <taxon>Lophotrochozoa</taxon>
        <taxon>Mollusca</taxon>
        <taxon>Bivalvia</taxon>
        <taxon>Autobranchia</taxon>
        <taxon>Pteriomorphia</taxon>
        <taxon>Mytilida</taxon>
        <taxon>Mytiloidea</taxon>
        <taxon>Mytilidae</taxon>
        <taxon>Mytilinae</taxon>
        <taxon>Mytilus</taxon>
    </lineage>
</organism>
<evidence type="ECO:0000313" key="2">
    <source>
        <dbReference type="Proteomes" id="UP000683360"/>
    </source>
</evidence>
<reference evidence="1" key="1">
    <citation type="submission" date="2021-03" db="EMBL/GenBank/DDBJ databases">
        <authorList>
            <person name="Bekaert M."/>
        </authorList>
    </citation>
    <scope>NUCLEOTIDE SEQUENCE</scope>
</reference>
<name>A0A8S3QP12_MYTED</name>
<accession>A0A8S3QP12</accession>